<gene>
    <name evidence="2" type="ORF">MNBD_GAMMA04-2290</name>
</gene>
<accession>A0A3B0W3B8</accession>
<organism evidence="2">
    <name type="scientific">hydrothermal vent metagenome</name>
    <dbReference type="NCBI Taxonomy" id="652676"/>
    <lineage>
        <taxon>unclassified sequences</taxon>
        <taxon>metagenomes</taxon>
        <taxon>ecological metagenomes</taxon>
    </lineage>
</organism>
<evidence type="ECO:0000313" key="2">
    <source>
        <dbReference type="EMBL" id="VAW46923.1"/>
    </source>
</evidence>
<sequence length="82" mass="9355">MLSKIQKWGNSQGIRIPKNLLENSHIKIGEEVTISAKNGKIIVEPTHKIRGKYDIKALISKIPDDYKVEEENWGTPSGREVW</sequence>
<dbReference type="Gene3D" id="2.10.260.10">
    <property type="match status" value="1"/>
</dbReference>
<name>A0A3B0W3B8_9ZZZZ</name>
<dbReference type="SMART" id="SM00966">
    <property type="entry name" value="SpoVT_AbrB"/>
    <property type="match status" value="1"/>
</dbReference>
<dbReference type="GO" id="GO:0097351">
    <property type="term" value="F:toxin sequestering activity"/>
    <property type="evidence" value="ECO:0007669"/>
    <property type="project" value="InterPro"/>
</dbReference>
<dbReference type="PANTHER" id="PTHR40516">
    <property type="entry name" value="ANTITOXIN CHPS-RELATED"/>
    <property type="match status" value="1"/>
</dbReference>
<dbReference type="Pfam" id="PF04014">
    <property type="entry name" value="MazE_antitoxin"/>
    <property type="match status" value="1"/>
</dbReference>
<dbReference type="GO" id="GO:0003677">
    <property type="term" value="F:DNA binding"/>
    <property type="evidence" value="ECO:0007669"/>
    <property type="project" value="InterPro"/>
</dbReference>
<evidence type="ECO:0000259" key="1">
    <source>
        <dbReference type="SMART" id="SM00966"/>
    </source>
</evidence>
<dbReference type="PANTHER" id="PTHR40516:SF1">
    <property type="entry name" value="ANTITOXIN CHPS-RELATED"/>
    <property type="match status" value="1"/>
</dbReference>
<dbReference type="InterPro" id="IPR039052">
    <property type="entry name" value="Antitox_PemI-like"/>
</dbReference>
<dbReference type="SUPFAM" id="SSF89447">
    <property type="entry name" value="AbrB/MazE/MraZ-like"/>
    <property type="match status" value="1"/>
</dbReference>
<feature type="domain" description="SpoVT-AbrB" evidence="1">
    <location>
        <begin position="6"/>
        <end position="51"/>
    </location>
</feature>
<proteinExistence type="predicted"/>
<dbReference type="EMBL" id="UOFB01000165">
    <property type="protein sequence ID" value="VAW46923.1"/>
    <property type="molecule type" value="Genomic_DNA"/>
</dbReference>
<dbReference type="InterPro" id="IPR007159">
    <property type="entry name" value="SpoVT-AbrB_dom"/>
</dbReference>
<reference evidence="2" key="1">
    <citation type="submission" date="2018-06" db="EMBL/GenBank/DDBJ databases">
        <authorList>
            <person name="Zhirakovskaya E."/>
        </authorList>
    </citation>
    <scope>NUCLEOTIDE SEQUENCE</scope>
</reference>
<dbReference type="AlphaFoldDB" id="A0A3B0W3B8"/>
<dbReference type="InterPro" id="IPR037914">
    <property type="entry name" value="SpoVT-AbrB_sf"/>
</dbReference>
<protein>
    <recommendedName>
        <fullName evidence="1">SpoVT-AbrB domain-containing protein</fullName>
    </recommendedName>
</protein>